<feature type="region of interest" description="Disordered" evidence="1">
    <location>
        <begin position="40"/>
        <end position="93"/>
    </location>
</feature>
<feature type="chain" id="PRO_5037311582" description="Antifreeze protein" evidence="2">
    <location>
        <begin position="25"/>
        <end position="93"/>
    </location>
</feature>
<protein>
    <recommendedName>
        <fullName evidence="5">Antifreeze protein</fullName>
    </recommendedName>
</protein>
<evidence type="ECO:0000256" key="1">
    <source>
        <dbReference type="SAM" id="MobiDB-lite"/>
    </source>
</evidence>
<organism evidence="3 4">
    <name type="scientific">Chelatococcus reniformis</name>
    <dbReference type="NCBI Taxonomy" id="1494448"/>
    <lineage>
        <taxon>Bacteria</taxon>
        <taxon>Pseudomonadati</taxon>
        <taxon>Pseudomonadota</taxon>
        <taxon>Alphaproteobacteria</taxon>
        <taxon>Hyphomicrobiales</taxon>
        <taxon>Chelatococcaceae</taxon>
        <taxon>Chelatococcus</taxon>
    </lineage>
</organism>
<evidence type="ECO:0000256" key="2">
    <source>
        <dbReference type="SAM" id="SignalP"/>
    </source>
</evidence>
<keyword evidence="4" id="KW-1185">Reference proteome</keyword>
<feature type="signal peptide" evidence="2">
    <location>
        <begin position="1"/>
        <end position="24"/>
    </location>
</feature>
<dbReference type="EMBL" id="BMGG01000005">
    <property type="protein sequence ID" value="GGC70331.1"/>
    <property type="molecule type" value="Genomic_DNA"/>
</dbReference>
<dbReference type="RefSeq" id="WP_188610086.1">
    <property type="nucleotide sequence ID" value="NZ_BMGG01000005.1"/>
</dbReference>
<evidence type="ECO:0008006" key="5">
    <source>
        <dbReference type="Google" id="ProtNLM"/>
    </source>
</evidence>
<name>A0A916XGK9_9HYPH</name>
<keyword evidence="2" id="KW-0732">Signal</keyword>
<feature type="compositionally biased region" description="Basic and acidic residues" evidence="1">
    <location>
        <begin position="41"/>
        <end position="76"/>
    </location>
</feature>
<sequence>MKAFAALALLAPLALPMAAPSAQAQSIGIGRDGAPRVIIQRGDDGYAEPRARRYERHDQRYGERYNRRVDRYRGDPDTTGSIRNRRLRDDDDY</sequence>
<evidence type="ECO:0000313" key="3">
    <source>
        <dbReference type="EMBL" id="GGC70331.1"/>
    </source>
</evidence>
<dbReference type="Proteomes" id="UP000637002">
    <property type="component" value="Unassembled WGS sequence"/>
</dbReference>
<reference evidence="3" key="1">
    <citation type="journal article" date="2014" name="Int. J. Syst. Evol. Microbiol.">
        <title>Complete genome sequence of Corynebacterium casei LMG S-19264T (=DSM 44701T), isolated from a smear-ripened cheese.</title>
        <authorList>
            <consortium name="US DOE Joint Genome Institute (JGI-PGF)"/>
            <person name="Walter F."/>
            <person name="Albersmeier A."/>
            <person name="Kalinowski J."/>
            <person name="Ruckert C."/>
        </authorList>
    </citation>
    <scope>NUCLEOTIDE SEQUENCE</scope>
    <source>
        <strain evidence="3">CGMCC 1.12919</strain>
    </source>
</reference>
<gene>
    <name evidence="3" type="ORF">GCM10010994_31110</name>
</gene>
<accession>A0A916XGK9</accession>
<comment type="caution">
    <text evidence="3">The sequence shown here is derived from an EMBL/GenBank/DDBJ whole genome shotgun (WGS) entry which is preliminary data.</text>
</comment>
<evidence type="ECO:0000313" key="4">
    <source>
        <dbReference type="Proteomes" id="UP000637002"/>
    </source>
</evidence>
<dbReference type="AlphaFoldDB" id="A0A916XGK9"/>
<reference evidence="3" key="2">
    <citation type="submission" date="2020-09" db="EMBL/GenBank/DDBJ databases">
        <authorList>
            <person name="Sun Q."/>
            <person name="Zhou Y."/>
        </authorList>
    </citation>
    <scope>NUCLEOTIDE SEQUENCE</scope>
    <source>
        <strain evidence="3">CGMCC 1.12919</strain>
    </source>
</reference>
<proteinExistence type="predicted"/>